<accession>A0A976MD96</accession>
<sequence>MKERRNPSGDSSNRGNRISQRGQRITRNTRAQIIRPKPPPPINYNDGPSIINQLGHNIINPAPPPVTYGAGPNLQHLTHRIIKARPQPVNVPVPGAPSPPYKRKREVTFPKKVEIPMRNVPIHINTQLSPQFSNYMNPTQQITGKIHEMGSFATSFNNPHLRESRGLMFRPKEPPSPMMAPAQMVYEKMLPFKSSENLVPFPKAGPPSPLPKGKVVHSKLPKKNVVNRQAVQFKLRLERLNSTLDQVNKVCDRVKFAVVSIFRVRVGYKLEEFEQYYLHNVERVYRYLLFLFVLNGYKESLSFSTSSQSKEDLSWETGKFLKFINEEKDVALVPKAILTTGPINTNPSTNSSTNSGMNETGKNREGGSNINYETSIDNYKVIRWDSEPAVTYTFNNPPPTMSSKNKDDMVLLIRTVNLNAITSNMPVLKYLSYMYSNTNESVLNMLGHYSLICPDEDYIIIISSILPSLERQQLRTFYESLAILLDGSRCTLQLYYLERFIERFIPICFSQETSCWRPVINNIAMVINPLKLSNKKYMNCCISLVRTIKSFCDKFVECKKTTFNVFLMSLKLLLQSSDDSRILIRGESTDLLIQIWLNPRGKEIIIRCMNYDLIKILGLLSGVQSIKLNIWTYLLSSASTASVSGITSTSNNTQASSETNSSSAVANTGGVDANDNVLNLLLKNSKRDSTELLNLVSHKECIYIFNLLLYLEKNNIDRSVLFKGIVGMSMEKDDVEHLENEMMLKKRIGLYWYLIKYLRVSKSLLQYEKLSLIVRLSYKLLKHYLYYKSVESLEEKEKDELNKNINEENEMSGDSLSSSNGYGIDMNVINNNNHLLELYKAFVKKLDRTTSLGVLFEYLLLLLINNINSSVSCLELANFKLSIVMDMLMFDYSFNSRLLDRNTKEKNYVQINNNSYLNLTKLTSKNSLRLLSNLYSKLVSNNEFGNDYGNEKDYRADKKAESQQDRRDGNSRLTQEGEENDTLEYLLGNELITLVFMNINETVSPRDRSRAPNGQNGTGNTENGATSDGPRSYEDLGEVNGCKSGFGKRNGINYSVFKEKLLGEKSVLDALLNVNLLIYFINRNVDILRMLMNYLENMVYHYNSEFTSTFCINVTSALAITTILHYKAKREGMETVCVPIVMGNDVNNQKIKELKDSMKKSYLHKLLTLYNISNLNVQHRVISQHLGDEKHMYVKFAVDRENYETLTRFMLTQAYVLALEFLYNYAFYEENGKNGCSGIIGMSSLEASDGSTISATEMLLKCLTDHKLLEYIDRIVNEDYRLPNYYLSHPSCTLDQGGSLSSELGDKSDDNTGGASTTDVANITYNFTFSHMSTASSSYCGGVEGLNCKMGSVIDTLISSMLYNELHENNDLETREMIESNMLKLLSSAYNNGENGKIIVYELMYYITMTSLFNSMFGSSTQLEIGRKLIISMRIFNKLMTHLSKVNYTTPQSVFNGSMRAVFKLRLRNKGEQGTRYQGKSVNECSEQVGGTATSNTDSNVNNNDGMENFEAMEYMDYNVQRGNTLESVNGYVDKSGQEAENGYTAEAPETRDDVQETIEESSDAAIIKLVFETVISDSFLWKSFKKYPAILTCFIKISPISNLLKFFSTFPELHLTYSISYYNTLKSASNNCFFDLLTDVNYFIAVIGRELLEVIGTKGSNGNSGTDDSKFGHIEPQMKKARYNEPLNDNQANTDSSVFVDENSKLAGLVNVEWFRFYFMYVQLLVRIYEMKHLGSEAVNLERNFYRNFTMPLVNFEHLSEFEYLSKDVILYLLNFKQITNDNNIVCYIGSSDNKSLFVYYMKGYNLSHTPTSSRNTQGAKYSTANSTHSAHRDCAYDPSGEPEETGELNAEDQQVGDELGMFLYLLTKLSLVNNIRILQVIAFSVFPILVHTIPNKSTFDAVYDALLNIKPPVNSFTFIKYMLLTVIFNWYHKYFFTYNFFIYQYNNSRTINNKLVEKYVDKYLNGDNVEFNFNFTFVKIPLQHIHHLQSLF</sequence>
<dbReference type="EMBL" id="CP056070">
    <property type="protein sequence ID" value="UKK01062.2"/>
    <property type="molecule type" value="Genomic_DNA"/>
</dbReference>
<gene>
    <name evidence="2" type="ORF">MACK_001875</name>
</gene>
<feature type="region of interest" description="Disordered" evidence="1">
    <location>
        <begin position="949"/>
        <end position="980"/>
    </location>
</feature>
<reference evidence="2" key="1">
    <citation type="submission" date="2022-07" db="EMBL/GenBank/DDBJ databases">
        <title>Evaluation of T. orientalis genome assembly methods using nanopore sequencing and analysis of variation between genomes.</title>
        <authorList>
            <person name="Yam J."/>
            <person name="Micallef M.L."/>
            <person name="Liu M."/>
            <person name="Djordjevic S.P."/>
            <person name="Bogema D.R."/>
            <person name="Jenkins C."/>
        </authorList>
    </citation>
    <scope>NUCLEOTIDE SEQUENCE</scope>
    <source>
        <strain evidence="2">Goon Nure</strain>
    </source>
</reference>
<feature type="region of interest" description="Disordered" evidence="1">
    <location>
        <begin position="1"/>
        <end position="47"/>
    </location>
</feature>
<feature type="region of interest" description="Disordered" evidence="1">
    <location>
        <begin position="1830"/>
        <end position="1849"/>
    </location>
</feature>
<protein>
    <submittedName>
        <fullName evidence="2">Uncharacterized protein</fullName>
    </submittedName>
</protein>
<evidence type="ECO:0000256" key="1">
    <source>
        <dbReference type="SAM" id="MobiDB-lite"/>
    </source>
</evidence>
<feature type="compositionally biased region" description="Basic and acidic residues" evidence="1">
    <location>
        <begin position="949"/>
        <end position="970"/>
    </location>
</feature>
<feature type="compositionally biased region" description="Low complexity" evidence="1">
    <location>
        <begin position="343"/>
        <end position="356"/>
    </location>
</feature>
<feature type="compositionally biased region" description="Polar residues" evidence="1">
    <location>
        <begin position="8"/>
        <end position="31"/>
    </location>
</feature>
<feature type="compositionally biased region" description="Low complexity" evidence="1">
    <location>
        <begin position="1013"/>
        <end position="1026"/>
    </location>
</feature>
<organism evidence="2 3">
    <name type="scientific">Theileria orientalis</name>
    <dbReference type="NCBI Taxonomy" id="68886"/>
    <lineage>
        <taxon>Eukaryota</taxon>
        <taxon>Sar</taxon>
        <taxon>Alveolata</taxon>
        <taxon>Apicomplexa</taxon>
        <taxon>Aconoidasida</taxon>
        <taxon>Piroplasmida</taxon>
        <taxon>Theileriidae</taxon>
        <taxon>Theileria</taxon>
    </lineage>
</organism>
<feature type="region of interest" description="Disordered" evidence="1">
    <location>
        <begin position="343"/>
        <end position="369"/>
    </location>
</feature>
<proteinExistence type="predicted"/>
<dbReference type="Proteomes" id="UP000244811">
    <property type="component" value="Chromosome 3"/>
</dbReference>
<evidence type="ECO:0000313" key="2">
    <source>
        <dbReference type="EMBL" id="UKK01062.2"/>
    </source>
</evidence>
<feature type="region of interest" description="Disordered" evidence="1">
    <location>
        <begin position="1003"/>
        <end position="1034"/>
    </location>
</feature>
<name>A0A976MD96_THEOR</name>
<evidence type="ECO:0000313" key="3">
    <source>
        <dbReference type="Proteomes" id="UP000244811"/>
    </source>
</evidence>